<dbReference type="GO" id="GO:0005524">
    <property type="term" value="F:ATP binding"/>
    <property type="evidence" value="ECO:0007669"/>
    <property type="project" value="UniProtKB-KW"/>
</dbReference>
<dbReference type="AlphaFoldDB" id="A0A241XR03"/>
<dbReference type="InterPro" id="IPR000212">
    <property type="entry name" value="DNA_helicase_UvrD/REP"/>
</dbReference>
<feature type="domain" description="UvrD-like helicase C-terminal" evidence="6">
    <location>
        <begin position="54"/>
        <end position="114"/>
    </location>
</feature>
<evidence type="ECO:0000256" key="2">
    <source>
        <dbReference type="ARBA" id="ARBA00022801"/>
    </source>
</evidence>
<dbReference type="Gene3D" id="3.40.50.300">
    <property type="entry name" value="P-loop containing nucleotide triphosphate hydrolases"/>
    <property type="match status" value="1"/>
</dbReference>
<evidence type="ECO:0000313" key="8">
    <source>
        <dbReference type="Proteomes" id="UP000194857"/>
    </source>
</evidence>
<accession>A0A241XR03</accession>
<protein>
    <recommendedName>
        <fullName evidence="5">DNA 3'-5' helicase II</fullName>
    </recommendedName>
</protein>
<sequence>MANEFLKKLGFSSVSALSADYRSKARLLEIVREVRERIRGLLATEPDLLRALARLSDDSAVRFLTMHKSKGLEFHSVVVLGVEQQTFWGQLDQERCVFFVGISRAKNRLVLTTADYRPWPKNARRWDEHRAPHAEFVSHVVRHLTKQHF</sequence>
<evidence type="ECO:0000256" key="4">
    <source>
        <dbReference type="ARBA" id="ARBA00022840"/>
    </source>
</evidence>
<dbReference type="Proteomes" id="UP000194857">
    <property type="component" value="Unassembled WGS sequence"/>
</dbReference>
<dbReference type="RefSeq" id="WP_086250747.1">
    <property type="nucleotide sequence ID" value="NZ_NFFZ01000004.1"/>
</dbReference>
<keyword evidence="3" id="KW-0347">Helicase</keyword>
<dbReference type="SUPFAM" id="SSF52540">
    <property type="entry name" value="P-loop containing nucleoside triphosphate hydrolases"/>
    <property type="match status" value="1"/>
</dbReference>
<proteinExistence type="predicted"/>
<name>A0A241XR03_PSEAI</name>
<dbReference type="PANTHER" id="PTHR11070">
    <property type="entry name" value="UVRD / RECB / PCRA DNA HELICASE FAMILY MEMBER"/>
    <property type="match status" value="1"/>
</dbReference>
<comment type="caution">
    <text evidence="7">The sequence shown here is derived from an EMBL/GenBank/DDBJ whole genome shotgun (WGS) entry which is preliminary data.</text>
</comment>
<reference evidence="7 8" key="1">
    <citation type="submission" date="2017-05" db="EMBL/GenBank/DDBJ databases">
        <authorList>
            <person name="Song R."/>
            <person name="Chenine A.L."/>
            <person name="Ruprecht R.M."/>
        </authorList>
    </citation>
    <scope>NUCLEOTIDE SEQUENCE [LARGE SCALE GENOMIC DNA]</scope>
    <source>
        <strain evidence="7 8">S567_C10_BS</strain>
    </source>
</reference>
<evidence type="ECO:0000256" key="1">
    <source>
        <dbReference type="ARBA" id="ARBA00022741"/>
    </source>
</evidence>
<dbReference type="GO" id="GO:0016787">
    <property type="term" value="F:hydrolase activity"/>
    <property type="evidence" value="ECO:0007669"/>
    <property type="project" value="UniProtKB-KW"/>
</dbReference>
<keyword evidence="1" id="KW-0547">Nucleotide-binding</keyword>
<dbReference type="GO" id="GO:0005829">
    <property type="term" value="C:cytosol"/>
    <property type="evidence" value="ECO:0007669"/>
    <property type="project" value="TreeGrafter"/>
</dbReference>
<gene>
    <name evidence="7" type="ORF">CAZ10_08760</name>
</gene>
<dbReference type="PANTHER" id="PTHR11070:SF2">
    <property type="entry name" value="ATP-DEPENDENT DNA HELICASE SRS2"/>
    <property type="match status" value="1"/>
</dbReference>
<dbReference type="GO" id="GO:0000725">
    <property type="term" value="P:recombinational repair"/>
    <property type="evidence" value="ECO:0007669"/>
    <property type="project" value="TreeGrafter"/>
</dbReference>
<organism evidence="7 8">
    <name type="scientific">Pseudomonas aeruginosa</name>
    <dbReference type="NCBI Taxonomy" id="287"/>
    <lineage>
        <taxon>Bacteria</taxon>
        <taxon>Pseudomonadati</taxon>
        <taxon>Pseudomonadota</taxon>
        <taxon>Gammaproteobacteria</taxon>
        <taxon>Pseudomonadales</taxon>
        <taxon>Pseudomonadaceae</taxon>
        <taxon>Pseudomonas</taxon>
    </lineage>
</organism>
<dbReference type="Pfam" id="PF13361">
    <property type="entry name" value="UvrD_C"/>
    <property type="match status" value="1"/>
</dbReference>
<dbReference type="EMBL" id="NFFZ01000004">
    <property type="protein sequence ID" value="OTI62931.1"/>
    <property type="molecule type" value="Genomic_DNA"/>
</dbReference>
<evidence type="ECO:0000259" key="6">
    <source>
        <dbReference type="Pfam" id="PF13361"/>
    </source>
</evidence>
<dbReference type="GO" id="GO:0043138">
    <property type="term" value="F:3'-5' DNA helicase activity"/>
    <property type="evidence" value="ECO:0007669"/>
    <property type="project" value="TreeGrafter"/>
</dbReference>
<evidence type="ECO:0000256" key="5">
    <source>
        <dbReference type="ARBA" id="ARBA00034923"/>
    </source>
</evidence>
<evidence type="ECO:0000256" key="3">
    <source>
        <dbReference type="ARBA" id="ARBA00022806"/>
    </source>
</evidence>
<keyword evidence="4" id="KW-0067">ATP-binding</keyword>
<dbReference type="InterPro" id="IPR014017">
    <property type="entry name" value="DNA_helicase_UvrD-like_C"/>
</dbReference>
<dbReference type="InterPro" id="IPR027417">
    <property type="entry name" value="P-loop_NTPase"/>
</dbReference>
<keyword evidence="2" id="KW-0378">Hydrolase</keyword>
<dbReference type="GO" id="GO:0003677">
    <property type="term" value="F:DNA binding"/>
    <property type="evidence" value="ECO:0007669"/>
    <property type="project" value="InterPro"/>
</dbReference>
<evidence type="ECO:0000313" key="7">
    <source>
        <dbReference type="EMBL" id="OTI62931.1"/>
    </source>
</evidence>